<evidence type="ECO:0000313" key="4">
    <source>
        <dbReference type="Proteomes" id="UP001596215"/>
    </source>
</evidence>
<name>A0ABW1VRM4_9GAMM</name>
<reference evidence="4" key="1">
    <citation type="journal article" date="2019" name="Int. J. Syst. Evol. Microbiol.">
        <title>The Global Catalogue of Microorganisms (GCM) 10K type strain sequencing project: providing services to taxonomists for standard genome sequencing and annotation.</title>
        <authorList>
            <consortium name="The Broad Institute Genomics Platform"/>
            <consortium name="The Broad Institute Genome Sequencing Center for Infectious Disease"/>
            <person name="Wu L."/>
            <person name="Ma J."/>
        </authorList>
    </citation>
    <scope>NUCLEOTIDE SEQUENCE [LARGE SCALE GENOMIC DNA]</scope>
    <source>
        <strain evidence="4">CGMCC 4.1530</strain>
    </source>
</reference>
<keyword evidence="4" id="KW-1185">Reference proteome</keyword>
<dbReference type="InterPro" id="IPR010854">
    <property type="entry name" value="YdgH/BhsA/McbA-like_dom"/>
</dbReference>
<evidence type="ECO:0000259" key="2">
    <source>
        <dbReference type="Pfam" id="PF07338"/>
    </source>
</evidence>
<evidence type="ECO:0000313" key="3">
    <source>
        <dbReference type="EMBL" id="MFC6362754.1"/>
    </source>
</evidence>
<evidence type="ECO:0000256" key="1">
    <source>
        <dbReference type="SAM" id="SignalP"/>
    </source>
</evidence>
<dbReference type="InterPro" id="IPR036275">
    <property type="entry name" value="YdgH-like_sf"/>
</dbReference>
<dbReference type="EMBL" id="JBHSUC010000014">
    <property type="protein sequence ID" value="MFC6362754.1"/>
    <property type="molecule type" value="Genomic_DNA"/>
</dbReference>
<organism evidence="3 4">
    <name type="scientific">Tatumella punctata</name>
    <dbReference type="NCBI Taxonomy" id="399969"/>
    <lineage>
        <taxon>Bacteria</taxon>
        <taxon>Pseudomonadati</taxon>
        <taxon>Pseudomonadota</taxon>
        <taxon>Gammaproteobacteria</taxon>
        <taxon>Enterobacterales</taxon>
        <taxon>Erwiniaceae</taxon>
        <taxon>Tatumella</taxon>
    </lineage>
</organism>
<dbReference type="RefSeq" id="WP_212708642.1">
    <property type="nucleotide sequence ID" value="NZ_BAAAFW010000014.1"/>
</dbReference>
<comment type="caution">
    <text evidence="3">The sequence shown here is derived from an EMBL/GenBank/DDBJ whole genome shotgun (WGS) entry which is preliminary data.</text>
</comment>
<sequence length="69" mass="7037">MKAIKNIVAVIAFSVISGAAFAQTITATASTLDGAEAKIAAQASAEGARYNITEASAGNRIHMTAELKK</sequence>
<protein>
    <submittedName>
        <fullName evidence="3">YdgH/BhsA/McbA-like domain containing protein</fullName>
    </submittedName>
</protein>
<accession>A0ABW1VRM4</accession>
<proteinExistence type="predicted"/>
<dbReference type="SUPFAM" id="SSF159871">
    <property type="entry name" value="YdgH-like"/>
    <property type="match status" value="1"/>
</dbReference>
<feature type="chain" id="PRO_5045614539" evidence="1">
    <location>
        <begin position="23"/>
        <end position="69"/>
    </location>
</feature>
<dbReference type="Proteomes" id="UP001596215">
    <property type="component" value="Unassembled WGS sequence"/>
</dbReference>
<gene>
    <name evidence="3" type="ORF">ACFP73_11710</name>
</gene>
<feature type="domain" description="YdgH/BhsA/McbA-like" evidence="2">
    <location>
        <begin position="24"/>
        <end position="67"/>
    </location>
</feature>
<feature type="signal peptide" evidence="1">
    <location>
        <begin position="1"/>
        <end position="22"/>
    </location>
</feature>
<keyword evidence="1" id="KW-0732">Signal</keyword>
<dbReference type="Pfam" id="PF07338">
    <property type="entry name" value="YdgH_BhsA-like"/>
    <property type="match status" value="1"/>
</dbReference>